<protein>
    <submittedName>
        <fullName evidence="2">Uncharacterized protein</fullName>
    </submittedName>
</protein>
<evidence type="ECO:0000256" key="1">
    <source>
        <dbReference type="SAM" id="Phobius"/>
    </source>
</evidence>
<dbReference type="EMBL" id="CAJPDR010000786">
    <property type="protein sequence ID" value="CAF9942666.1"/>
    <property type="molecule type" value="Genomic_DNA"/>
</dbReference>
<dbReference type="AlphaFoldDB" id="A0A8H3J887"/>
<comment type="caution">
    <text evidence="2">The sequence shown here is derived from an EMBL/GenBank/DDBJ whole genome shotgun (WGS) entry which is preliminary data.</text>
</comment>
<evidence type="ECO:0000313" key="2">
    <source>
        <dbReference type="EMBL" id="CAF9942666.1"/>
    </source>
</evidence>
<keyword evidence="1" id="KW-0472">Membrane</keyword>
<keyword evidence="3" id="KW-1185">Reference proteome</keyword>
<dbReference type="Proteomes" id="UP000664203">
    <property type="component" value="Unassembled WGS sequence"/>
</dbReference>
<proteinExistence type="predicted"/>
<reference evidence="2" key="1">
    <citation type="submission" date="2021-03" db="EMBL/GenBank/DDBJ databases">
        <authorList>
            <person name="Tagirdzhanova G."/>
        </authorList>
    </citation>
    <scope>NUCLEOTIDE SEQUENCE</scope>
</reference>
<organism evidence="2 3">
    <name type="scientific">Alectoria fallacina</name>
    <dbReference type="NCBI Taxonomy" id="1903189"/>
    <lineage>
        <taxon>Eukaryota</taxon>
        <taxon>Fungi</taxon>
        <taxon>Dikarya</taxon>
        <taxon>Ascomycota</taxon>
        <taxon>Pezizomycotina</taxon>
        <taxon>Lecanoromycetes</taxon>
        <taxon>OSLEUM clade</taxon>
        <taxon>Lecanoromycetidae</taxon>
        <taxon>Lecanorales</taxon>
        <taxon>Lecanorineae</taxon>
        <taxon>Parmeliaceae</taxon>
        <taxon>Alectoria</taxon>
    </lineage>
</organism>
<accession>A0A8H3J887</accession>
<sequence>LQKSRVMDERLPSSPQVNRLATLDGFDTFFGHHVFVLIRWIVNPFGAVGILAQIIVKIGGVITVSPVIVAL</sequence>
<evidence type="ECO:0000313" key="3">
    <source>
        <dbReference type="Proteomes" id="UP000664203"/>
    </source>
</evidence>
<keyword evidence="1" id="KW-1133">Transmembrane helix</keyword>
<name>A0A8H3J887_9LECA</name>
<feature type="transmembrane region" description="Helical" evidence="1">
    <location>
        <begin position="48"/>
        <end position="70"/>
    </location>
</feature>
<keyword evidence="1" id="KW-0812">Transmembrane</keyword>
<gene>
    <name evidence="2" type="ORF">ALECFALPRED_009888</name>
</gene>
<feature type="non-terminal residue" evidence="2">
    <location>
        <position position="1"/>
    </location>
</feature>